<organism evidence="4 5">
    <name type="scientific">Flavobacterium fluvii</name>
    <dbReference type="NCBI Taxonomy" id="468056"/>
    <lineage>
        <taxon>Bacteria</taxon>
        <taxon>Pseudomonadati</taxon>
        <taxon>Bacteroidota</taxon>
        <taxon>Flavobacteriia</taxon>
        <taxon>Flavobacteriales</taxon>
        <taxon>Flavobacteriaceae</taxon>
        <taxon>Flavobacterium</taxon>
    </lineage>
</organism>
<reference evidence="5" key="1">
    <citation type="submission" date="2016-11" db="EMBL/GenBank/DDBJ databases">
        <authorList>
            <person name="Varghese N."/>
            <person name="Submissions S."/>
        </authorList>
    </citation>
    <scope>NUCLEOTIDE SEQUENCE [LARGE SCALE GENOMIC DNA]</scope>
    <source>
        <strain evidence="5">DSM 19978</strain>
    </source>
</reference>
<dbReference type="STRING" id="468056.SAMN05443549_104131"/>
<dbReference type="OrthoDB" id="1056765at2"/>
<evidence type="ECO:0000259" key="3">
    <source>
        <dbReference type="Pfam" id="PF18962"/>
    </source>
</evidence>
<evidence type="ECO:0000313" key="5">
    <source>
        <dbReference type="Proteomes" id="UP000184516"/>
    </source>
</evidence>
<dbReference type="RefSeq" id="WP_084546150.1">
    <property type="nucleotide sequence ID" value="NZ_FQWB01000004.1"/>
</dbReference>
<feature type="signal peptide" evidence="2">
    <location>
        <begin position="1"/>
        <end position="18"/>
    </location>
</feature>
<protein>
    <submittedName>
        <fullName evidence="4">Por secretion system C-terminal sorting domain-containing protein</fullName>
    </submittedName>
</protein>
<feature type="chain" id="PRO_5012251626" evidence="2">
    <location>
        <begin position="19"/>
        <end position="398"/>
    </location>
</feature>
<keyword evidence="1 2" id="KW-0732">Signal</keyword>
<name>A0A1M5JZI5_9FLAO</name>
<proteinExistence type="predicted"/>
<dbReference type="EMBL" id="FQWB01000004">
    <property type="protein sequence ID" value="SHG45971.1"/>
    <property type="molecule type" value="Genomic_DNA"/>
</dbReference>
<sequence length="398" mass="41671">MKRILQLSVLLAFSLSYGQTSLFFDNFDPATFPNSVTSNAGFTTSTPTSSVSDAKFTYTGYNSSPAGFYLGSSNGTSGLNCIWNATPQTYSTNLSIQGSTLTYRGTSTVAVPLSSISAPFTPILNTNTNVITWSFGMRINKSTILNVLPGALNSGLGMCGGVILATDAAANLPIATGSSASGYAVILSGDASGTTNRVDFGSFTGGLSYTASPESSTFSSLLTVGNILVGGNSISVTVTYTPSTNAWTLKVRQDGSSSIPDPDATTANSYVTSTPASIVNSSYTGNTMTNMMLFYNHNGSNGIYLDNIRVKTDANLGLSKSQISELKVYPNPVSNGALYINSANNSEKQVVIYNILGQKVLQTKTTSEPINVSSLAKGAYVVKITEDGKSETKKLIVE</sequence>
<accession>A0A1M5JZI5</accession>
<keyword evidence="5" id="KW-1185">Reference proteome</keyword>
<evidence type="ECO:0000256" key="1">
    <source>
        <dbReference type="ARBA" id="ARBA00022729"/>
    </source>
</evidence>
<gene>
    <name evidence="4" type="ORF">SAMN05443549_104131</name>
</gene>
<dbReference type="Pfam" id="PF18962">
    <property type="entry name" value="Por_Secre_tail"/>
    <property type="match status" value="1"/>
</dbReference>
<evidence type="ECO:0000256" key="2">
    <source>
        <dbReference type="SAM" id="SignalP"/>
    </source>
</evidence>
<evidence type="ECO:0000313" key="4">
    <source>
        <dbReference type="EMBL" id="SHG45971.1"/>
    </source>
</evidence>
<dbReference type="NCBIfam" id="TIGR04183">
    <property type="entry name" value="Por_Secre_tail"/>
    <property type="match status" value="1"/>
</dbReference>
<dbReference type="AlphaFoldDB" id="A0A1M5JZI5"/>
<dbReference type="Proteomes" id="UP000184516">
    <property type="component" value="Unassembled WGS sequence"/>
</dbReference>
<feature type="domain" description="Secretion system C-terminal sorting" evidence="3">
    <location>
        <begin position="328"/>
        <end position="397"/>
    </location>
</feature>
<dbReference type="InterPro" id="IPR026444">
    <property type="entry name" value="Secre_tail"/>
</dbReference>